<feature type="repeat" description="ANK" evidence="3">
    <location>
        <begin position="31"/>
        <end position="63"/>
    </location>
</feature>
<protein>
    <recommendedName>
        <fullName evidence="6">Ankyrin</fullName>
    </recommendedName>
</protein>
<dbReference type="InterPro" id="IPR036770">
    <property type="entry name" value="Ankyrin_rpt-contain_sf"/>
</dbReference>
<dbReference type="GeneID" id="98177418"/>
<proteinExistence type="predicted"/>
<dbReference type="InterPro" id="IPR002110">
    <property type="entry name" value="Ankyrin_rpt"/>
</dbReference>
<evidence type="ECO:0000313" key="4">
    <source>
        <dbReference type="EMBL" id="GAB1316465.1"/>
    </source>
</evidence>
<keyword evidence="2 3" id="KW-0040">ANK repeat</keyword>
<dbReference type="PANTHER" id="PTHR24173:SF74">
    <property type="entry name" value="ANKYRIN REPEAT DOMAIN-CONTAINING PROTEIN 16"/>
    <property type="match status" value="1"/>
</dbReference>
<gene>
    <name evidence="4" type="ORF">MFIFM68171_06675</name>
</gene>
<evidence type="ECO:0000256" key="3">
    <source>
        <dbReference type="PROSITE-ProRule" id="PRU00023"/>
    </source>
</evidence>
<evidence type="ECO:0008006" key="6">
    <source>
        <dbReference type="Google" id="ProtNLM"/>
    </source>
</evidence>
<dbReference type="Pfam" id="PF12796">
    <property type="entry name" value="Ank_2"/>
    <property type="match status" value="1"/>
</dbReference>
<dbReference type="PANTHER" id="PTHR24173">
    <property type="entry name" value="ANKYRIN REPEAT CONTAINING"/>
    <property type="match status" value="1"/>
</dbReference>
<comment type="caution">
    <text evidence="4">The sequence shown here is derived from an EMBL/GenBank/DDBJ whole genome shotgun (WGS) entry which is preliminary data.</text>
</comment>
<keyword evidence="1" id="KW-0677">Repeat</keyword>
<dbReference type="Gene3D" id="1.25.40.20">
    <property type="entry name" value="Ankyrin repeat-containing domain"/>
    <property type="match status" value="1"/>
</dbReference>
<dbReference type="PROSITE" id="PS50297">
    <property type="entry name" value="ANK_REP_REGION"/>
    <property type="match status" value="2"/>
</dbReference>
<dbReference type="SUPFAM" id="SSF48403">
    <property type="entry name" value="Ankyrin repeat"/>
    <property type="match status" value="1"/>
</dbReference>
<accession>A0ABQ0GFJ7</accession>
<evidence type="ECO:0000256" key="2">
    <source>
        <dbReference type="ARBA" id="ARBA00023043"/>
    </source>
</evidence>
<name>A0ABQ0GFJ7_9PEZI</name>
<evidence type="ECO:0000313" key="5">
    <source>
        <dbReference type="Proteomes" id="UP001628179"/>
    </source>
</evidence>
<dbReference type="SMART" id="SM00248">
    <property type="entry name" value="ANK"/>
    <property type="match status" value="3"/>
</dbReference>
<dbReference type="RefSeq" id="XP_070918196.1">
    <property type="nucleotide sequence ID" value="XM_071062095.1"/>
</dbReference>
<dbReference type="PROSITE" id="PS50088">
    <property type="entry name" value="ANK_REPEAT"/>
    <property type="match status" value="2"/>
</dbReference>
<evidence type="ECO:0000256" key="1">
    <source>
        <dbReference type="ARBA" id="ARBA00022737"/>
    </source>
</evidence>
<sequence>MPLHIAARIENTYICRCLVRYGAPMTECNVAGDAPIHIAVRTGNGALVSYLIDPGSPIDIRNTRTEDTPLHIAVQEGDIDILEGLFARGADVTLRNGQGTSPYELACYSGRVEVQAAFLNFGRW</sequence>
<feature type="repeat" description="ANK" evidence="3">
    <location>
        <begin position="65"/>
        <end position="97"/>
    </location>
</feature>
<keyword evidence="5" id="KW-1185">Reference proteome</keyword>
<dbReference type="EMBL" id="BAAFSV010000003">
    <property type="protein sequence ID" value="GAB1316465.1"/>
    <property type="molecule type" value="Genomic_DNA"/>
</dbReference>
<organism evidence="4 5">
    <name type="scientific">Madurella fahalii</name>
    <dbReference type="NCBI Taxonomy" id="1157608"/>
    <lineage>
        <taxon>Eukaryota</taxon>
        <taxon>Fungi</taxon>
        <taxon>Dikarya</taxon>
        <taxon>Ascomycota</taxon>
        <taxon>Pezizomycotina</taxon>
        <taxon>Sordariomycetes</taxon>
        <taxon>Sordariomycetidae</taxon>
        <taxon>Sordariales</taxon>
        <taxon>Sordariales incertae sedis</taxon>
        <taxon>Madurella</taxon>
    </lineage>
</organism>
<reference evidence="4 5" key="1">
    <citation type="submission" date="2024-09" db="EMBL/GenBank/DDBJ databases">
        <title>Itraconazole resistance in Madurella fahalii resulting from another homologue of gene encoding cytochrome P450 14-alpha sterol demethylase (CYP51).</title>
        <authorList>
            <person name="Yoshioka I."/>
            <person name="Fahal A.H."/>
            <person name="Kaneko S."/>
            <person name="Yaguchi T."/>
        </authorList>
    </citation>
    <scope>NUCLEOTIDE SEQUENCE [LARGE SCALE GENOMIC DNA]</scope>
    <source>
        <strain evidence="4 5">IFM 68171</strain>
    </source>
</reference>
<dbReference type="Proteomes" id="UP001628179">
    <property type="component" value="Unassembled WGS sequence"/>
</dbReference>